<protein>
    <recommendedName>
        <fullName evidence="1">HAT C-terminal dimerisation domain-containing protein</fullName>
    </recommendedName>
</protein>
<dbReference type="InterPro" id="IPR012337">
    <property type="entry name" value="RNaseH-like_sf"/>
</dbReference>
<proteinExistence type="predicted"/>
<dbReference type="Pfam" id="PF05699">
    <property type="entry name" value="Dimer_Tnp_hAT"/>
    <property type="match status" value="1"/>
</dbReference>
<organism evidence="2 3">
    <name type="scientific">Hyaloscypha hepaticicola</name>
    <dbReference type="NCBI Taxonomy" id="2082293"/>
    <lineage>
        <taxon>Eukaryota</taxon>
        <taxon>Fungi</taxon>
        <taxon>Dikarya</taxon>
        <taxon>Ascomycota</taxon>
        <taxon>Pezizomycotina</taxon>
        <taxon>Leotiomycetes</taxon>
        <taxon>Helotiales</taxon>
        <taxon>Hyaloscyphaceae</taxon>
        <taxon>Hyaloscypha</taxon>
    </lineage>
</organism>
<dbReference type="AlphaFoldDB" id="A0A2J6PS34"/>
<feature type="domain" description="HAT C-terminal dimerisation" evidence="1">
    <location>
        <begin position="51"/>
        <end position="89"/>
    </location>
</feature>
<accession>A0A2J6PS34</accession>
<evidence type="ECO:0000313" key="3">
    <source>
        <dbReference type="Proteomes" id="UP000235672"/>
    </source>
</evidence>
<dbReference type="EMBL" id="KZ613503">
    <property type="protein sequence ID" value="PMD16801.1"/>
    <property type="molecule type" value="Genomic_DNA"/>
</dbReference>
<reference evidence="2 3" key="1">
    <citation type="submission" date="2016-05" db="EMBL/GenBank/DDBJ databases">
        <title>A degradative enzymes factory behind the ericoid mycorrhizal symbiosis.</title>
        <authorList>
            <consortium name="DOE Joint Genome Institute"/>
            <person name="Martino E."/>
            <person name="Morin E."/>
            <person name="Grelet G."/>
            <person name="Kuo A."/>
            <person name="Kohler A."/>
            <person name="Daghino S."/>
            <person name="Barry K."/>
            <person name="Choi C."/>
            <person name="Cichocki N."/>
            <person name="Clum A."/>
            <person name="Copeland A."/>
            <person name="Hainaut M."/>
            <person name="Haridas S."/>
            <person name="Labutti K."/>
            <person name="Lindquist E."/>
            <person name="Lipzen A."/>
            <person name="Khouja H.-R."/>
            <person name="Murat C."/>
            <person name="Ohm R."/>
            <person name="Olson A."/>
            <person name="Spatafora J."/>
            <person name="Veneault-Fourrey C."/>
            <person name="Henrissat B."/>
            <person name="Grigoriev I."/>
            <person name="Martin F."/>
            <person name="Perotto S."/>
        </authorList>
    </citation>
    <scope>NUCLEOTIDE SEQUENCE [LARGE SCALE GENOMIC DNA]</scope>
    <source>
        <strain evidence="2 3">UAMH 7357</strain>
    </source>
</reference>
<dbReference type="SUPFAM" id="SSF53098">
    <property type="entry name" value="Ribonuclease H-like"/>
    <property type="match status" value="1"/>
</dbReference>
<evidence type="ECO:0000259" key="1">
    <source>
        <dbReference type="Pfam" id="PF05699"/>
    </source>
</evidence>
<name>A0A2J6PS34_9HELO</name>
<gene>
    <name evidence="2" type="ORF">NA56DRAFT_752779</name>
</gene>
<sequence>MRILVVIRPPSPPSVAPPVNYLADLLNRVAPQLVTPTRTSSRKDQYAQYLEEPGSHIPIMQYWQLKEPEWSQLASMAFDLLAVPAMSSENA</sequence>
<dbReference type="GO" id="GO:0046983">
    <property type="term" value="F:protein dimerization activity"/>
    <property type="evidence" value="ECO:0007669"/>
    <property type="project" value="InterPro"/>
</dbReference>
<dbReference type="Proteomes" id="UP000235672">
    <property type="component" value="Unassembled WGS sequence"/>
</dbReference>
<dbReference type="InterPro" id="IPR008906">
    <property type="entry name" value="HATC_C_dom"/>
</dbReference>
<keyword evidence="3" id="KW-1185">Reference proteome</keyword>
<evidence type="ECO:0000313" key="2">
    <source>
        <dbReference type="EMBL" id="PMD16801.1"/>
    </source>
</evidence>